<dbReference type="GO" id="GO:0005737">
    <property type="term" value="C:cytoplasm"/>
    <property type="evidence" value="ECO:0007669"/>
    <property type="project" value="TreeGrafter"/>
</dbReference>
<evidence type="ECO:0000313" key="8">
    <source>
        <dbReference type="Proteomes" id="UP001372338"/>
    </source>
</evidence>
<dbReference type="InterPro" id="IPR000719">
    <property type="entry name" value="Prot_kinase_dom"/>
</dbReference>
<keyword evidence="8" id="KW-1185">Reference proteome</keyword>
<evidence type="ECO:0000256" key="2">
    <source>
        <dbReference type="ARBA" id="ARBA00022679"/>
    </source>
</evidence>
<evidence type="ECO:0000256" key="4">
    <source>
        <dbReference type="ARBA" id="ARBA00022777"/>
    </source>
</evidence>
<dbReference type="InterPro" id="IPR050538">
    <property type="entry name" value="MAP_kinase_kinase_kinase"/>
</dbReference>
<keyword evidence="4" id="KW-0418">Kinase</keyword>
<evidence type="ECO:0000313" key="7">
    <source>
        <dbReference type="EMBL" id="KAK7281528.1"/>
    </source>
</evidence>
<accession>A0AAN9IHZ4</accession>
<dbReference type="PANTHER" id="PTHR48016:SF5">
    <property type="entry name" value="MITOGEN-ACTIVATED PROTEIN KINASE KINASE KINASE 5"/>
    <property type="match status" value="1"/>
</dbReference>
<comment type="caution">
    <text evidence="7">The sequence shown here is derived from an EMBL/GenBank/DDBJ whole genome shotgun (WGS) entry which is preliminary data.</text>
</comment>
<keyword evidence="3" id="KW-0547">Nucleotide-binding</keyword>
<comment type="similarity">
    <text evidence="1">Belongs to the protein kinase superfamily. STE Ser/Thr protein kinase family. MAP kinase kinase kinase subfamily.</text>
</comment>
<name>A0AAN9IHZ4_CROPI</name>
<proteinExistence type="inferred from homology"/>
<dbReference type="PROSITE" id="PS50011">
    <property type="entry name" value="PROTEIN_KINASE_DOM"/>
    <property type="match status" value="1"/>
</dbReference>
<evidence type="ECO:0000256" key="1">
    <source>
        <dbReference type="ARBA" id="ARBA00006529"/>
    </source>
</evidence>
<keyword evidence="5" id="KW-0067">ATP-binding</keyword>
<evidence type="ECO:0000256" key="3">
    <source>
        <dbReference type="ARBA" id="ARBA00022741"/>
    </source>
</evidence>
<dbReference type="Pfam" id="PF00069">
    <property type="entry name" value="Pkinase"/>
    <property type="match status" value="1"/>
</dbReference>
<dbReference type="Proteomes" id="UP001372338">
    <property type="component" value="Unassembled WGS sequence"/>
</dbReference>
<protein>
    <recommendedName>
        <fullName evidence="6">Protein kinase domain-containing protein</fullName>
    </recommendedName>
</protein>
<feature type="domain" description="Protein kinase" evidence="6">
    <location>
        <begin position="1"/>
        <end position="87"/>
    </location>
</feature>
<reference evidence="7 8" key="1">
    <citation type="submission" date="2024-01" db="EMBL/GenBank/DDBJ databases">
        <title>The genomes of 5 underutilized Papilionoideae crops provide insights into root nodulation and disease resistanc.</title>
        <authorList>
            <person name="Yuan L."/>
        </authorList>
    </citation>
    <scope>NUCLEOTIDE SEQUENCE [LARGE SCALE GENOMIC DNA]</scope>
    <source>
        <strain evidence="7">ZHUSHIDOU_FW_LH</strain>
        <tissue evidence="7">Leaf</tissue>
    </source>
</reference>
<dbReference type="EMBL" id="JAYWIO010000002">
    <property type="protein sequence ID" value="KAK7281528.1"/>
    <property type="molecule type" value="Genomic_DNA"/>
</dbReference>
<dbReference type="SUPFAM" id="SSF56112">
    <property type="entry name" value="Protein kinase-like (PK-like)"/>
    <property type="match status" value="1"/>
</dbReference>
<keyword evidence="2" id="KW-0808">Transferase</keyword>
<dbReference type="PANTHER" id="PTHR48016">
    <property type="entry name" value="MAP KINASE KINASE KINASE SSK2-RELATED-RELATED"/>
    <property type="match status" value="1"/>
</dbReference>
<dbReference type="InterPro" id="IPR011009">
    <property type="entry name" value="Kinase-like_dom_sf"/>
</dbReference>
<sequence>MEKDNSSDLAFAIDIWNLGCTIIEMFTRKPPWSEYEGAAAMFKVMKDTPPIPEALSPEGKDFLRLCFKRNNPAERPTASMLLDHRFLKNIQPPDVSS</sequence>
<dbReference type="AlphaFoldDB" id="A0AAN9IHZ4"/>
<dbReference type="GO" id="GO:0004709">
    <property type="term" value="F:MAP kinase kinase kinase activity"/>
    <property type="evidence" value="ECO:0007669"/>
    <property type="project" value="TreeGrafter"/>
</dbReference>
<evidence type="ECO:0000259" key="6">
    <source>
        <dbReference type="PROSITE" id="PS50011"/>
    </source>
</evidence>
<dbReference type="GO" id="GO:0005524">
    <property type="term" value="F:ATP binding"/>
    <property type="evidence" value="ECO:0007669"/>
    <property type="project" value="UniProtKB-KW"/>
</dbReference>
<gene>
    <name evidence="7" type="ORF">RIF29_09606</name>
</gene>
<organism evidence="7 8">
    <name type="scientific">Crotalaria pallida</name>
    <name type="common">Smooth rattlebox</name>
    <name type="synonym">Crotalaria striata</name>
    <dbReference type="NCBI Taxonomy" id="3830"/>
    <lineage>
        <taxon>Eukaryota</taxon>
        <taxon>Viridiplantae</taxon>
        <taxon>Streptophyta</taxon>
        <taxon>Embryophyta</taxon>
        <taxon>Tracheophyta</taxon>
        <taxon>Spermatophyta</taxon>
        <taxon>Magnoliopsida</taxon>
        <taxon>eudicotyledons</taxon>
        <taxon>Gunneridae</taxon>
        <taxon>Pentapetalae</taxon>
        <taxon>rosids</taxon>
        <taxon>fabids</taxon>
        <taxon>Fabales</taxon>
        <taxon>Fabaceae</taxon>
        <taxon>Papilionoideae</taxon>
        <taxon>50 kb inversion clade</taxon>
        <taxon>genistoids sensu lato</taxon>
        <taxon>core genistoids</taxon>
        <taxon>Crotalarieae</taxon>
        <taxon>Crotalaria</taxon>
    </lineage>
</organism>
<evidence type="ECO:0000256" key="5">
    <source>
        <dbReference type="ARBA" id="ARBA00022840"/>
    </source>
</evidence>
<dbReference type="Gene3D" id="1.10.510.10">
    <property type="entry name" value="Transferase(Phosphotransferase) domain 1"/>
    <property type="match status" value="1"/>
</dbReference>